<dbReference type="Proteomes" id="UP000010802">
    <property type="component" value="Chromosome"/>
</dbReference>
<evidence type="ECO:0000313" key="2">
    <source>
        <dbReference type="EMBL" id="CCP26762.1"/>
    </source>
</evidence>
<dbReference type="Gene3D" id="3.40.50.11440">
    <property type="match status" value="1"/>
</dbReference>
<organism evidence="2 3">
    <name type="scientific">Tepidanaerobacter acetatoxydans (strain DSM 21804 / JCM 16047 / Re1)</name>
    <dbReference type="NCBI Taxonomy" id="1209989"/>
    <lineage>
        <taxon>Bacteria</taxon>
        <taxon>Bacillati</taxon>
        <taxon>Bacillota</taxon>
        <taxon>Clostridia</taxon>
        <taxon>Thermosediminibacterales</taxon>
        <taxon>Tepidanaerobacteraceae</taxon>
        <taxon>Tepidanaerobacter</taxon>
    </lineage>
</organism>
<reference evidence="3" key="1">
    <citation type="journal article" date="2013" name="Genome Announc.">
        <title>First genome sequence of a syntrophic acetate-oxidizing bacterium, Tepidanaerobacter acetatoxydans strain Re1.</title>
        <authorList>
            <person name="Manzoor S."/>
            <person name="Bongcam-Rudloff E."/>
            <person name="Schnurer A."/>
            <person name="Muller B."/>
        </authorList>
    </citation>
    <scope>NUCLEOTIDE SEQUENCE [LARGE SCALE GENOMIC DNA]</scope>
    <source>
        <strain evidence="3">Re1</strain>
    </source>
</reference>
<dbReference type="HOGENOM" id="CLU_055092_0_0_9"/>
<feature type="domain" description="LarA-like N-terminal" evidence="1">
    <location>
        <begin position="20"/>
        <end position="188"/>
    </location>
</feature>
<dbReference type="eggNOG" id="COG2768">
    <property type="taxonomic scope" value="Bacteria"/>
</dbReference>
<dbReference type="AlphaFoldDB" id="F4LXK7"/>
<dbReference type="PATRIC" id="fig|1209989.3.peg.2245"/>
<dbReference type="KEGG" id="tae:TepiRe1_1945"/>
<accession>F4LXK7</accession>
<gene>
    <name evidence="2" type="ordered locus">TEPIRE1_1945</name>
</gene>
<dbReference type="GO" id="GO:0050043">
    <property type="term" value="F:lactate racemase activity"/>
    <property type="evidence" value="ECO:0007669"/>
    <property type="project" value="InterPro"/>
</dbReference>
<proteinExistence type="predicted"/>
<dbReference type="STRING" id="1209989.TepRe1_1805"/>
<dbReference type="InterPro" id="IPR018657">
    <property type="entry name" value="LarA-like_N"/>
</dbReference>
<evidence type="ECO:0000313" key="3">
    <source>
        <dbReference type="Proteomes" id="UP000010802"/>
    </source>
</evidence>
<evidence type="ECO:0000259" key="1">
    <source>
        <dbReference type="Pfam" id="PF09861"/>
    </source>
</evidence>
<dbReference type="OrthoDB" id="9788398at2"/>
<dbReference type="KEGG" id="tep:TepRe1_1805"/>
<name>F4LXK7_TEPAE</name>
<dbReference type="Pfam" id="PF09861">
    <property type="entry name" value="Lar_N"/>
    <property type="match status" value="1"/>
</dbReference>
<keyword evidence="3" id="KW-1185">Reference proteome</keyword>
<protein>
    <recommendedName>
        <fullName evidence="1">LarA-like N-terminal domain-containing protein</fullName>
    </recommendedName>
</protein>
<dbReference type="EMBL" id="HF563609">
    <property type="protein sequence ID" value="CCP26762.1"/>
    <property type="molecule type" value="Genomic_DNA"/>
</dbReference>
<dbReference type="RefSeq" id="WP_013778858.1">
    <property type="nucleotide sequence ID" value="NC_015519.1"/>
</dbReference>
<accession>L0S4L8</accession>
<sequence length="426" mass="46552">MNIYEVLLQDVKIPRFAKVNYNIRRGNIKNINDELEETIKERHVLERIRPGDKVAIATGSREIKDIDKIIHCLVQTIKDCGGKPFIIPAMGSHGGATAMGQEEILAGYGITSEAVGAPIKSCMDTIEIGITSSGIPVHIDKFANDADCIIPVGRIKPHTDFRGAVESGLMKMLAIGLGKQHGAATCHKYGFDVMSKNIMEIAKVVIDKKNVAFGIGIIEDAFHETYKLAAIPGEKIEKEEPVLLVEAKSLVPKIPFSKVDILYVDEIGKDISGAGMDPNVTGRSAILGISEPFIERIAVLDLSNKSHGNGCGIGNADVTTERFFKKMNLEISYPNAITSRDPIGVKIPMIMPNDYLAFKMCIQTSTKMDHGVGPRIVWIKNTLSMDSFYISEALISIAKKMPNLTIVGDLMRVTFDNLGNVNGWAE</sequence>